<gene>
    <name evidence="2" type="ORF">LJ757_18570</name>
</gene>
<organism evidence="2 3">
    <name type="scientific">Arthrobacter caoxuetaonis</name>
    <dbReference type="NCBI Taxonomy" id="2886935"/>
    <lineage>
        <taxon>Bacteria</taxon>
        <taxon>Bacillati</taxon>
        <taxon>Actinomycetota</taxon>
        <taxon>Actinomycetes</taxon>
        <taxon>Micrococcales</taxon>
        <taxon>Micrococcaceae</taxon>
        <taxon>Arthrobacter</taxon>
    </lineage>
</organism>
<accession>A0A9X1MH77</accession>
<name>A0A9X1MH77_9MICC</name>
<reference evidence="2" key="1">
    <citation type="submission" date="2021-10" db="EMBL/GenBank/DDBJ databases">
        <title>Novel species in genus Arthrobacter.</title>
        <authorList>
            <person name="Liu Y."/>
        </authorList>
    </citation>
    <scope>NUCLEOTIDE SEQUENCE</scope>
    <source>
        <strain evidence="2">Zg-Y453</strain>
    </source>
</reference>
<feature type="region of interest" description="Disordered" evidence="1">
    <location>
        <begin position="1"/>
        <end position="24"/>
    </location>
</feature>
<sequence length="313" mass="34500">MTPLIQKRQPEGIPTGGQFAGTEHSEPNITLARLAVNPAYVRGRLRAYGLNGRLSVDQTEELIDVLNAGLDFSDRSIEEAADRILHRDRGYGASDARTVTVLEQELREAGRIEEANALARVAAASPMDYPNEAESTFATEEELAELASRLLPDGIETPVPVSDPRLQSGQVFDKVIDEDGTVFHRRRPGVFAGTPYAMRIQASRPLSEDERNQFASLVGYTYASTIRGESLGDAHPDTPYSFIVAADMTKTRRDDLGQGLDEFETNLPENLQEGTRIRTTNRTGPIGTQAVEGFHDPDLTFEIYYDDIFDPGV</sequence>
<dbReference type="AlphaFoldDB" id="A0A9X1MH77"/>
<dbReference type="Proteomes" id="UP001139158">
    <property type="component" value="Unassembled WGS sequence"/>
</dbReference>
<keyword evidence="3" id="KW-1185">Reference proteome</keyword>
<dbReference type="EMBL" id="JAJFZV010000020">
    <property type="protein sequence ID" value="MCC3299766.1"/>
    <property type="molecule type" value="Genomic_DNA"/>
</dbReference>
<evidence type="ECO:0000256" key="1">
    <source>
        <dbReference type="SAM" id="MobiDB-lite"/>
    </source>
</evidence>
<evidence type="ECO:0000313" key="2">
    <source>
        <dbReference type="EMBL" id="MCC3299766.1"/>
    </source>
</evidence>
<evidence type="ECO:0000313" key="3">
    <source>
        <dbReference type="Proteomes" id="UP001139158"/>
    </source>
</evidence>
<proteinExistence type="predicted"/>
<protein>
    <submittedName>
        <fullName evidence="2">Uncharacterized protein</fullName>
    </submittedName>
</protein>
<dbReference type="RefSeq" id="WP_227897757.1">
    <property type="nucleotide sequence ID" value="NZ_CP099467.1"/>
</dbReference>
<comment type="caution">
    <text evidence="2">The sequence shown here is derived from an EMBL/GenBank/DDBJ whole genome shotgun (WGS) entry which is preliminary data.</text>
</comment>